<name>A0AAE7SRL1_9CAUD</name>
<evidence type="ECO:0000313" key="2">
    <source>
        <dbReference type="Proteomes" id="UP000828872"/>
    </source>
</evidence>
<dbReference type="Proteomes" id="UP000828872">
    <property type="component" value="Segment"/>
</dbReference>
<evidence type="ECO:0000313" key="1">
    <source>
        <dbReference type="EMBL" id="QXP45431.1"/>
    </source>
</evidence>
<sequence>MSWFNKPQEITNLNVNSYRITVCDEYNKNSEDVSLVIGGKNELYRTLLVIESNGIAKGYRKIGAENIYNTLVKEKCHDVKITFSPKDSLEFYLRHKDLNKNKNYLYFHWSTGYYFDVKERKPLDIATKFKEADTYIMPKSIIDNCVREYVEMEDK</sequence>
<reference evidence="1 2" key="1">
    <citation type="journal article" date="2021" name="Microbiol. Resour. Announc.">
        <title>Genome Sequences of Bacteriophages cd2, cd3, and cd4, which Specifically Target Carnobacterium divergens.</title>
        <authorList>
            <person name="Zhang P."/>
            <person name="Britton A.P."/>
            <person name="Visser K.A."/>
            <person name="Welke C.A."/>
            <person name="Wassink H."/>
            <person name="Prins E."/>
            <person name="Yang X."/>
            <person name="Martin-Visscher L.A."/>
        </authorList>
    </citation>
    <scope>NUCLEOTIDE SEQUENCE [LARGE SCALE GENOMIC DNA]</scope>
    <source>
        <strain evidence="2">cd4</strain>
    </source>
</reference>
<keyword evidence="2" id="KW-1185">Reference proteome</keyword>
<organism evidence="1 2">
    <name type="scientific">Carnobacterium phage cd4</name>
    <dbReference type="NCBI Taxonomy" id="2849246"/>
    <lineage>
        <taxon>Viruses</taxon>
        <taxon>Duplodnaviria</taxon>
        <taxon>Heunggongvirae</taxon>
        <taxon>Uroviricota</taxon>
        <taxon>Caudoviricetes</taxon>
        <taxon>Carnodivirus</taxon>
        <taxon>Carnodivirus cd4-like</taxon>
    </lineage>
</organism>
<accession>A0AAE7SRL1</accession>
<dbReference type="EMBL" id="MZ399596">
    <property type="protein sequence ID" value="QXP45431.1"/>
    <property type="molecule type" value="Genomic_DNA"/>
</dbReference>
<gene>
    <name evidence="1" type="ORF">cd4_079</name>
</gene>
<protein>
    <submittedName>
        <fullName evidence="1">Uncharacterized protein</fullName>
    </submittedName>
</protein>
<proteinExistence type="predicted"/>